<comment type="caution">
    <text evidence="5">The sequence shown here is derived from an EMBL/GenBank/DDBJ whole genome shotgun (WGS) entry which is preliminary data.</text>
</comment>
<proteinExistence type="predicted"/>
<evidence type="ECO:0000259" key="4">
    <source>
        <dbReference type="PROSITE" id="PS51379"/>
    </source>
</evidence>
<dbReference type="Gene3D" id="3.30.70.20">
    <property type="match status" value="1"/>
</dbReference>
<dbReference type="EMBL" id="JACWUN010000021">
    <property type="protein sequence ID" value="MBD1401778.1"/>
    <property type="molecule type" value="Genomic_DNA"/>
</dbReference>
<dbReference type="InterPro" id="IPR017896">
    <property type="entry name" value="4Fe4S_Fe-S-bd"/>
</dbReference>
<evidence type="ECO:0000313" key="5">
    <source>
        <dbReference type="EMBL" id="MBD1401778.1"/>
    </source>
</evidence>
<protein>
    <submittedName>
        <fullName evidence="5">4Fe-4S dicluster domain-containing protein</fullName>
    </submittedName>
</protein>
<evidence type="ECO:0000313" key="6">
    <source>
        <dbReference type="Proteomes" id="UP000632828"/>
    </source>
</evidence>
<feature type="domain" description="4Fe-4S ferredoxin-type" evidence="4">
    <location>
        <begin position="287"/>
        <end position="316"/>
    </location>
</feature>
<reference evidence="5" key="1">
    <citation type="submission" date="2020-09" db="EMBL/GenBank/DDBJ databases">
        <title>Pelobacter alkaliphilus sp. nov., a novel anaerobic arsenate-reducing bacterium from terrestrial mud volcano.</title>
        <authorList>
            <person name="Khomyakova M.A."/>
            <person name="Merkel A.Y."/>
            <person name="Slobodkin A.I."/>
        </authorList>
    </citation>
    <scope>NUCLEOTIDE SEQUENCE</scope>
    <source>
        <strain evidence="5">M08fum</strain>
    </source>
</reference>
<evidence type="ECO:0000256" key="3">
    <source>
        <dbReference type="ARBA" id="ARBA00023014"/>
    </source>
</evidence>
<dbReference type="PROSITE" id="PS51379">
    <property type="entry name" value="4FE4S_FER_2"/>
    <property type="match status" value="2"/>
</dbReference>
<dbReference type="AlphaFoldDB" id="A0A8J6QZ25"/>
<keyword evidence="3" id="KW-0411">Iron-sulfur</keyword>
<organism evidence="5 6">
    <name type="scientific">Pelovirga terrestris</name>
    <dbReference type="NCBI Taxonomy" id="2771352"/>
    <lineage>
        <taxon>Bacteria</taxon>
        <taxon>Pseudomonadati</taxon>
        <taxon>Thermodesulfobacteriota</taxon>
        <taxon>Desulfuromonadia</taxon>
        <taxon>Geobacterales</taxon>
        <taxon>Geobacteraceae</taxon>
        <taxon>Pelovirga</taxon>
    </lineage>
</organism>
<sequence length="431" mass="48197">MAHRTLKHSSYDHFIERLNRFPQGAPASKTLYEILKILVSEKEAGLIAQLPIKPFKVAEAARRWKLSEGESRTILEELAGRAILVDVEEDGETVYVLPPPMAGFFEFSLMRLRGDVDQQLLAELFYQYLNVEEDFIKSLFIDGQTQLGRVFVNESVVTAGVDNQALYVLDYERSSEVIRSASHIGVGLCYCRHKMEHLGKNCRAPLDICMTFNSSAESLTRSGHARAIDAVECLELLDQAYQHNLVQFGENVQKRVNFICNCCGCCCEAMIAARQYGILQPVHTSNFMPVIDLASCTGCGHCVRVCPVAAIGLVSANDPRQPRRHMAKIHSDICLGCGVCVRVCGPRSLSLAPREKRVFTPVDSVHRIVVMAIERGKLQNLIFDNQVLFSHRALAALLGAVLKLSPVKRALASEQMKSRYLVKLLQWHGRR</sequence>
<keyword evidence="6" id="KW-1185">Reference proteome</keyword>
<dbReference type="InterPro" id="IPR017900">
    <property type="entry name" value="4Fe4S_Fe_S_CS"/>
</dbReference>
<dbReference type="SUPFAM" id="SSF46548">
    <property type="entry name" value="alpha-helical ferredoxin"/>
    <property type="match status" value="1"/>
</dbReference>
<dbReference type="SUPFAM" id="SSF54862">
    <property type="entry name" value="4Fe-4S ferredoxins"/>
    <property type="match status" value="1"/>
</dbReference>
<dbReference type="Proteomes" id="UP000632828">
    <property type="component" value="Unassembled WGS sequence"/>
</dbReference>
<evidence type="ECO:0000256" key="1">
    <source>
        <dbReference type="ARBA" id="ARBA00022723"/>
    </source>
</evidence>
<dbReference type="PROSITE" id="PS00198">
    <property type="entry name" value="4FE4S_FER_1"/>
    <property type="match status" value="2"/>
</dbReference>
<gene>
    <name evidence="5" type="ORF">ICT70_14040</name>
</gene>
<keyword evidence="1" id="KW-0479">Metal-binding</keyword>
<dbReference type="RefSeq" id="WP_191157720.1">
    <property type="nucleotide sequence ID" value="NZ_JACWUN010000021.1"/>
</dbReference>
<name>A0A8J6QZ25_9BACT</name>
<dbReference type="GO" id="GO:0046872">
    <property type="term" value="F:metal ion binding"/>
    <property type="evidence" value="ECO:0007669"/>
    <property type="project" value="UniProtKB-KW"/>
</dbReference>
<keyword evidence="2" id="KW-0408">Iron</keyword>
<accession>A0A8J6QZ25</accession>
<evidence type="ECO:0000256" key="2">
    <source>
        <dbReference type="ARBA" id="ARBA00023004"/>
    </source>
</evidence>
<feature type="domain" description="4Fe-4S ferredoxin-type" evidence="4">
    <location>
        <begin position="325"/>
        <end position="354"/>
    </location>
</feature>
<dbReference type="GO" id="GO:0051536">
    <property type="term" value="F:iron-sulfur cluster binding"/>
    <property type="evidence" value="ECO:0007669"/>
    <property type="project" value="UniProtKB-KW"/>
</dbReference>
<dbReference type="Pfam" id="PF12838">
    <property type="entry name" value="Fer4_7"/>
    <property type="match status" value="1"/>
</dbReference>